<dbReference type="Gene3D" id="3.90.220.20">
    <property type="entry name" value="DNA methylase specificity domains"/>
    <property type="match status" value="2"/>
</dbReference>
<dbReference type="Proteomes" id="UP000192738">
    <property type="component" value="Unassembled WGS sequence"/>
</dbReference>
<evidence type="ECO:0000256" key="1">
    <source>
        <dbReference type="ARBA" id="ARBA00010923"/>
    </source>
</evidence>
<dbReference type="PANTHER" id="PTHR30408">
    <property type="entry name" value="TYPE-1 RESTRICTION ENZYME ECOKI SPECIFICITY PROTEIN"/>
    <property type="match status" value="1"/>
</dbReference>
<evidence type="ECO:0000256" key="4">
    <source>
        <dbReference type="SAM" id="Coils"/>
    </source>
</evidence>
<feature type="domain" description="Type I restriction modification DNA specificity" evidence="5">
    <location>
        <begin position="222"/>
        <end position="373"/>
    </location>
</feature>
<proteinExistence type="inferred from homology"/>
<name>A0A1W2BBH5_9FIRM</name>
<accession>A0A1W2BBH5</accession>
<dbReference type="AlphaFoldDB" id="A0A1W2BBH5"/>
<keyword evidence="7" id="KW-1185">Reference proteome</keyword>
<dbReference type="STRING" id="112901.SAMN04488500_10739"/>
<dbReference type="InterPro" id="IPR044946">
    <property type="entry name" value="Restrct_endonuc_typeI_TRD_sf"/>
</dbReference>
<evidence type="ECO:0000313" key="7">
    <source>
        <dbReference type="Proteomes" id="UP000192738"/>
    </source>
</evidence>
<dbReference type="InterPro" id="IPR052021">
    <property type="entry name" value="Type-I_RS_S_subunit"/>
</dbReference>
<dbReference type="GO" id="GO:0003677">
    <property type="term" value="F:DNA binding"/>
    <property type="evidence" value="ECO:0007669"/>
    <property type="project" value="UniProtKB-KW"/>
</dbReference>
<feature type="domain" description="Type I restriction modification DNA specificity" evidence="5">
    <location>
        <begin position="4"/>
        <end position="163"/>
    </location>
</feature>
<sequence length="389" mass="44812">MKYKWVALRDAATYVNGYAFKPEEWSTEGTPIIRIQNLTNTSGVFNYYQGNYLEKYIVNKGDILISWSASLGVYQWTGQQALLNQHIFKVVFDKIEIDKSFFKYAIFKVLREMEKYTHGSTMKHITKKYFDEIKIPLPPLETQKKIAAVLDKAQELIDKRKEQLVKLDEFVQSVFLEMFGDPISNPKGWIRKPLGDYIDILTDYHANGSYEVLRDNVELLDQKNYALMVRTTDLENGNFFKNVKYITKDAYEFLTKTKVYGGELIINKIGSAGKVYLMPCLERPVSLGMNQFMIRLLSGLNNIYVYHLFNTASGKSLILNNVRGAVTKTITKDAIRGILVPITPVQLQNQFAAIVEKTEQQKALMQQSLVEMENNFNSLMQRAFKGELF</sequence>
<dbReference type="OrthoDB" id="9811611at2"/>
<organism evidence="6 7">
    <name type="scientific">Sporomusa malonica</name>
    <dbReference type="NCBI Taxonomy" id="112901"/>
    <lineage>
        <taxon>Bacteria</taxon>
        <taxon>Bacillati</taxon>
        <taxon>Bacillota</taxon>
        <taxon>Negativicutes</taxon>
        <taxon>Selenomonadales</taxon>
        <taxon>Sporomusaceae</taxon>
        <taxon>Sporomusa</taxon>
    </lineage>
</organism>
<reference evidence="6 7" key="1">
    <citation type="submission" date="2017-04" db="EMBL/GenBank/DDBJ databases">
        <authorList>
            <person name="Afonso C.L."/>
            <person name="Miller P.J."/>
            <person name="Scott M.A."/>
            <person name="Spackman E."/>
            <person name="Goraichik I."/>
            <person name="Dimitrov K.M."/>
            <person name="Suarez D.L."/>
            <person name="Swayne D.E."/>
        </authorList>
    </citation>
    <scope>NUCLEOTIDE SEQUENCE [LARGE SCALE GENOMIC DNA]</scope>
    <source>
        <strain evidence="6 7">DSM 5090</strain>
    </source>
</reference>
<evidence type="ECO:0000256" key="3">
    <source>
        <dbReference type="ARBA" id="ARBA00023125"/>
    </source>
</evidence>
<evidence type="ECO:0000259" key="5">
    <source>
        <dbReference type="Pfam" id="PF01420"/>
    </source>
</evidence>
<evidence type="ECO:0000256" key="2">
    <source>
        <dbReference type="ARBA" id="ARBA00022747"/>
    </source>
</evidence>
<dbReference type="SUPFAM" id="SSF116734">
    <property type="entry name" value="DNA methylase specificity domain"/>
    <property type="match status" value="2"/>
</dbReference>
<dbReference type="PANTHER" id="PTHR30408:SF12">
    <property type="entry name" value="TYPE I RESTRICTION ENZYME MJAVIII SPECIFICITY SUBUNIT"/>
    <property type="match status" value="1"/>
</dbReference>
<dbReference type="InterPro" id="IPR000055">
    <property type="entry name" value="Restrct_endonuc_typeI_TRD"/>
</dbReference>
<evidence type="ECO:0000313" key="6">
    <source>
        <dbReference type="EMBL" id="SMC70194.1"/>
    </source>
</evidence>
<dbReference type="Pfam" id="PF01420">
    <property type="entry name" value="Methylase_S"/>
    <property type="match status" value="2"/>
</dbReference>
<dbReference type="RefSeq" id="WP_084575553.1">
    <property type="nucleotide sequence ID" value="NZ_CP155572.1"/>
</dbReference>
<comment type="similarity">
    <text evidence="1">Belongs to the type-I restriction system S methylase family.</text>
</comment>
<gene>
    <name evidence="6" type="ORF">SAMN04488500_10739</name>
</gene>
<dbReference type="CDD" id="cd17254">
    <property type="entry name" value="RMtype1_S_FclI-TRD1-CR1_like"/>
    <property type="match status" value="1"/>
</dbReference>
<dbReference type="EMBL" id="FWXI01000007">
    <property type="protein sequence ID" value="SMC70194.1"/>
    <property type="molecule type" value="Genomic_DNA"/>
</dbReference>
<dbReference type="GO" id="GO:0009307">
    <property type="term" value="P:DNA restriction-modification system"/>
    <property type="evidence" value="ECO:0007669"/>
    <property type="project" value="UniProtKB-KW"/>
</dbReference>
<keyword evidence="2" id="KW-0680">Restriction system</keyword>
<keyword evidence="3" id="KW-0238">DNA-binding</keyword>
<feature type="coiled-coil region" evidence="4">
    <location>
        <begin position="355"/>
        <end position="382"/>
    </location>
</feature>
<protein>
    <submittedName>
        <fullName evidence="6">Type I restriction enzyme, S subunit</fullName>
    </submittedName>
</protein>
<keyword evidence="4" id="KW-0175">Coiled coil</keyword>